<evidence type="ECO:0000256" key="14">
    <source>
        <dbReference type="ARBA" id="ARBA00023268"/>
    </source>
</evidence>
<keyword evidence="2" id="KW-0548">Nucleotidyltransferase</keyword>
<keyword evidence="1" id="KW-0815">Transposition</keyword>
<organism evidence="19">
    <name type="scientific">Penicillium chrysogenum</name>
    <name type="common">Penicillium notatum</name>
    <dbReference type="NCBI Taxonomy" id="5076"/>
    <lineage>
        <taxon>Eukaryota</taxon>
        <taxon>Fungi</taxon>
        <taxon>Dikarya</taxon>
        <taxon>Ascomycota</taxon>
        <taxon>Pezizomycotina</taxon>
        <taxon>Eurotiomycetes</taxon>
        <taxon>Eurotiomycetidae</taxon>
        <taxon>Eurotiales</taxon>
        <taxon>Aspergillaceae</taxon>
        <taxon>Penicillium</taxon>
        <taxon>Penicillium chrysogenum species complex</taxon>
    </lineage>
</organism>
<dbReference type="GO" id="GO:0006310">
    <property type="term" value="P:DNA recombination"/>
    <property type="evidence" value="ECO:0007669"/>
    <property type="project" value="UniProtKB-KW"/>
</dbReference>
<name>A0A167PT69_PENCH</name>
<keyword evidence="10" id="KW-0695">RNA-directed DNA polymerase</keyword>
<feature type="compositionally biased region" description="Low complexity" evidence="17">
    <location>
        <begin position="652"/>
        <end position="676"/>
    </location>
</feature>
<dbReference type="Gene3D" id="3.30.420.10">
    <property type="entry name" value="Ribonuclease H-like superfamily/Ribonuclease H"/>
    <property type="match status" value="1"/>
</dbReference>
<keyword evidence="3" id="KW-0540">Nuclease</keyword>
<feature type="compositionally biased region" description="Polar residues" evidence="17">
    <location>
        <begin position="578"/>
        <end position="595"/>
    </location>
</feature>
<dbReference type="GO" id="GO:0016787">
    <property type="term" value="F:hydrolase activity"/>
    <property type="evidence" value="ECO:0007669"/>
    <property type="project" value="UniProtKB-KW"/>
</dbReference>
<dbReference type="GO" id="GO:0046872">
    <property type="term" value="F:metal ion binding"/>
    <property type="evidence" value="ECO:0007669"/>
    <property type="project" value="UniProtKB-KW"/>
</dbReference>
<evidence type="ECO:0000313" key="19">
    <source>
        <dbReference type="EMBL" id="KZN83781.1"/>
    </source>
</evidence>
<dbReference type="SUPFAM" id="SSF53098">
    <property type="entry name" value="Ribonuclease H-like"/>
    <property type="match status" value="1"/>
</dbReference>
<evidence type="ECO:0000256" key="2">
    <source>
        <dbReference type="ARBA" id="ARBA00022695"/>
    </source>
</evidence>
<feature type="compositionally biased region" description="Gly residues" evidence="17">
    <location>
        <begin position="736"/>
        <end position="749"/>
    </location>
</feature>
<dbReference type="PANTHER" id="PTHR42648">
    <property type="entry name" value="TRANSPOSASE, PUTATIVE-RELATED"/>
    <property type="match status" value="1"/>
</dbReference>
<evidence type="ECO:0000256" key="6">
    <source>
        <dbReference type="ARBA" id="ARBA00022801"/>
    </source>
</evidence>
<feature type="compositionally biased region" description="Basic and acidic residues" evidence="17">
    <location>
        <begin position="696"/>
        <end position="718"/>
    </location>
</feature>
<evidence type="ECO:0000256" key="3">
    <source>
        <dbReference type="ARBA" id="ARBA00022722"/>
    </source>
</evidence>
<feature type="region of interest" description="Disordered" evidence="17">
    <location>
        <begin position="515"/>
        <end position="539"/>
    </location>
</feature>
<dbReference type="GO" id="GO:0003964">
    <property type="term" value="F:RNA-directed DNA polymerase activity"/>
    <property type="evidence" value="ECO:0007669"/>
    <property type="project" value="UniProtKB-KW"/>
</dbReference>
<keyword evidence="13" id="KW-0233">DNA recombination</keyword>
<gene>
    <name evidence="19" type="ORF">EN45_108890</name>
</gene>
<dbReference type="GO" id="GO:0003723">
    <property type="term" value="F:RNA binding"/>
    <property type="evidence" value="ECO:0007669"/>
    <property type="project" value="UniProtKB-KW"/>
</dbReference>
<proteinExistence type="predicted"/>
<evidence type="ECO:0000256" key="1">
    <source>
        <dbReference type="ARBA" id="ARBA00022578"/>
    </source>
</evidence>
<evidence type="ECO:0000256" key="15">
    <source>
        <dbReference type="ARBA" id="ARBA00048173"/>
    </source>
</evidence>
<evidence type="ECO:0000256" key="8">
    <source>
        <dbReference type="ARBA" id="ARBA00022884"/>
    </source>
</evidence>
<dbReference type="InterPro" id="IPR039537">
    <property type="entry name" value="Retrotran_Ty1/copia-like"/>
</dbReference>
<dbReference type="GO" id="GO:0032196">
    <property type="term" value="P:transposition"/>
    <property type="evidence" value="ECO:0007669"/>
    <property type="project" value="UniProtKB-KW"/>
</dbReference>
<dbReference type="GO" id="GO:0003677">
    <property type="term" value="F:DNA binding"/>
    <property type="evidence" value="ECO:0007669"/>
    <property type="project" value="UniProtKB-KW"/>
</dbReference>
<comment type="catalytic activity">
    <reaction evidence="15">
        <text>DNA(n) + a 2'-deoxyribonucleoside 5'-triphosphate = DNA(n+1) + diphosphate</text>
        <dbReference type="Rhea" id="RHEA:22508"/>
        <dbReference type="Rhea" id="RHEA-COMP:17339"/>
        <dbReference type="Rhea" id="RHEA-COMP:17340"/>
        <dbReference type="ChEBI" id="CHEBI:33019"/>
        <dbReference type="ChEBI" id="CHEBI:61560"/>
        <dbReference type="ChEBI" id="CHEBI:173112"/>
        <dbReference type="EC" id="2.7.7.49"/>
    </reaction>
</comment>
<evidence type="ECO:0000256" key="9">
    <source>
        <dbReference type="ARBA" id="ARBA00022908"/>
    </source>
</evidence>
<keyword evidence="11" id="KW-0808">Transferase</keyword>
<feature type="compositionally biased region" description="Polar residues" evidence="17">
    <location>
        <begin position="640"/>
        <end position="650"/>
    </location>
</feature>
<comment type="catalytic activity">
    <reaction evidence="16">
        <text>DNA(n) + a 2'-deoxyribonucleoside 5'-triphosphate = DNA(n+1) + diphosphate</text>
        <dbReference type="Rhea" id="RHEA:22508"/>
        <dbReference type="Rhea" id="RHEA-COMP:17339"/>
        <dbReference type="Rhea" id="RHEA-COMP:17340"/>
        <dbReference type="ChEBI" id="CHEBI:33019"/>
        <dbReference type="ChEBI" id="CHEBI:61560"/>
        <dbReference type="ChEBI" id="CHEBI:173112"/>
        <dbReference type="EC" id="2.7.7.7"/>
    </reaction>
</comment>
<evidence type="ECO:0000256" key="5">
    <source>
        <dbReference type="ARBA" id="ARBA00022759"/>
    </source>
</evidence>
<dbReference type="PROSITE" id="PS50994">
    <property type="entry name" value="INTEGRASE"/>
    <property type="match status" value="1"/>
</dbReference>
<evidence type="ECO:0000256" key="16">
    <source>
        <dbReference type="ARBA" id="ARBA00049244"/>
    </source>
</evidence>
<feature type="compositionally biased region" description="Acidic residues" evidence="17">
    <location>
        <begin position="144"/>
        <end position="153"/>
    </location>
</feature>
<dbReference type="GO" id="GO:0003887">
    <property type="term" value="F:DNA-directed DNA polymerase activity"/>
    <property type="evidence" value="ECO:0007669"/>
    <property type="project" value="UniProtKB-KW"/>
</dbReference>
<keyword evidence="5" id="KW-0255">Endonuclease</keyword>
<evidence type="ECO:0000256" key="12">
    <source>
        <dbReference type="ARBA" id="ARBA00023125"/>
    </source>
</evidence>
<evidence type="ECO:0000256" key="4">
    <source>
        <dbReference type="ARBA" id="ARBA00022723"/>
    </source>
</evidence>
<reference evidence="19" key="1">
    <citation type="journal article" date="2014" name="Genome Announc.">
        <title>Complete sequencing and chromosome-scale genome assembly of the industrial progenitor strain P2niaD18 from the penicillin producer Penicillium chrysogenum.</title>
        <authorList>
            <person name="Specht T."/>
            <person name="Dahlmann T.A."/>
            <person name="Zadra I."/>
            <person name="Kurnsteiner H."/>
            <person name="Kuck U."/>
        </authorList>
    </citation>
    <scope>NUCLEOTIDE SEQUENCE [LARGE SCALE GENOMIC DNA]</scope>
    <source>
        <strain evidence="19">P2niaD18</strain>
    </source>
</reference>
<keyword evidence="6" id="KW-0378">Hydrolase</keyword>
<keyword evidence="14" id="KW-0511">Multifunctional enzyme</keyword>
<dbReference type="InterPro" id="IPR013103">
    <property type="entry name" value="RVT_2"/>
</dbReference>
<dbReference type="Pfam" id="PF25597">
    <property type="entry name" value="SH3_retrovirus"/>
    <property type="match status" value="1"/>
</dbReference>
<feature type="region of interest" description="Disordered" evidence="17">
    <location>
        <begin position="574"/>
        <end position="755"/>
    </location>
</feature>
<evidence type="ECO:0000256" key="13">
    <source>
        <dbReference type="ARBA" id="ARBA00023172"/>
    </source>
</evidence>
<evidence type="ECO:0000259" key="18">
    <source>
        <dbReference type="PROSITE" id="PS50994"/>
    </source>
</evidence>
<feature type="region of interest" description="Disordered" evidence="17">
    <location>
        <begin position="367"/>
        <end position="406"/>
    </location>
</feature>
<dbReference type="EMBL" id="CM002801">
    <property type="protein sequence ID" value="KZN83781.1"/>
    <property type="molecule type" value="Genomic_DNA"/>
</dbReference>
<feature type="compositionally biased region" description="Low complexity" evidence="17">
    <location>
        <begin position="518"/>
        <end position="536"/>
    </location>
</feature>
<feature type="compositionally biased region" description="Low complexity" evidence="17">
    <location>
        <begin position="607"/>
        <end position="625"/>
    </location>
</feature>
<feature type="domain" description="Integrase catalytic" evidence="18">
    <location>
        <begin position="139"/>
        <end position="334"/>
    </location>
</feature>
<keyword evidence="8" id="KW-0694">RNA-binding</keyword>
<sequence length="888" mass="98972">MVVAAASSVDRTNDWLLDTGSSKTLTHDLEDFHTYQIDHPDLAYVYKDYSGKRVVTLGHREIIVYAALPNGKTHSFITTGYYSPGGHRKLFGMQKLLEEQDISYDTRTRHLTDSKGDIIGYADTSSGVPYLISPKDKDPNEVPSDSDSDSDKEDIDIVNKVTAYEVHRRLGHAGKARIASTLQHTEQLGDDEQYVVDDATRLIEGIMLKNKSDAFHKLTAFCEKIKLLTGRYPGIWRMDSGTEFKDFIKWGEAKGMTFEITPPYTAEPNGTVERFGGHINDIQRTMIIDAGISEDMWPYATETAIYIYNRLVNPKTKGSTAYVHIPKAKRVQARKAAPRAWKGKLVGYEGDRGHIYKVWDPTTKKVMNSRDIGFPQPGDEDDIGPMPVQPRPNPKGPTDDSDDAVGFIPISLTNDEEDSAPKQQQQVVRAQPVQPTQTPAQQRFVQTPITPSTIHLPTIYGSVSTMPETPREKTQQQKAIAAPPVRQRKLFQTRLPIVHEEPRMSGARLDFAKAPDKTTQAASQQTIQQEASQEATPIHQRRTDFGERLRAFTAQISQLAESMKEVREEADNIERNAITEQSSETATSDRTTPSPERQRADYQYPFSSPQQAPQQSVSTQQASVSPRREIIQAVEIAQDAPSSNENTPVTARSEISPSREIISIESSPDPITQDPTTPVPPPPRRSRRANIGIPPERYHDPKQKLLAVEHEKRDRDAQRATTRAKAKDSGGNNLTEGGGKGSAGPGSTGHGAAATTTSAEKALFGLRDSAYLWNEEMDSKLRQIGFHPLEDDPCVYMKGKGMNLTIMIIHVDDFIIAAPQDEDIQQVVDALRQFYDMKDLGEPKQYLNCALHRDYTNRTITMSQTAYVQKVLRTANVSGWKDTPLPAA</sequence>
<protein>
    <submittedName>
        <fullName evidence="19">Retrovirus-related Pol polyprotein from transposon TNT</fullName>
    </submittedName>
</protein>
<dbReference type="AlphaFoldDB" id="A0A167PT69"/>
<dbReference type="Proteomes" id="UP000076449">
    <property type="component" value="Chromosome IV"/>
</dbReference>
<keyword evidence="12" id="KW-0238">DNA-binding</keyword>
<keyword evidence="7" id="KW-0460">Magnesium</keyword>
<evidence type="ECO:0000256" key="17">
    <source>
        <dbReference type="SAM" id="MobiDB-lite"/>
    </source>
</evidence>
<dbReference type="GO" id="GO:0015074">
    <property type="term" value="P:DNA integration"/>
    <property type="evidence" value="ECO:0007669"/>
    <property type="project" value="UniProtKB-KW"/>
</dbReference>
<dbReference type="InterPro" id="IPR036397">
    <property type="entry name" value="RNaseH_sf"/>
</dbReference>
<dbReference type="PANTHER" id="PTHR42648:SF11">
    <property type="entry name" value="TRANSPOSON TY4-P GAG-POL POLYPROTEIN"/>
    <property type="match status" value="1"/>
</dbReference>
<dbReference type="InterPro" id="IPR012337">
    <property type="entry name" value="RNaseH-like_sf"/>
</dbReference>
<evidence type="ECO:0000256" key="11">
    <source>
        <dbReference type="ARBA" id="ARBA00022932"/>
    </source>
</evidence>
<dbReference type="InterPro" id="IPR001584">
    <property type="entry name" value="Integrase_cat-core"/>
</dbReference>
<dbReference type="Pfam" id="PF07727">
    <property type="entry name" value="RVT_2"/>
    <property type="match status" value="1"/>
</dbReference>
<dbReference type="GO" id="GO:0004519">
    <property type="term" value="F:endonuclease activity"/>
    <property type="evidence" value="ECO:0007669"/>
    <property type="project" value="UniProtKB-KW"/>
</dbReference>
<feature type="region of interest" description="Disordered" evidence="17">
    <location>
        <begin position="130"/>
        <end position="153"/>
    </location>
</feature>
<keyword evidence="4" id="KW-0479">Metal-binding</keyword>
<dbReference type="GO" id="GO:0005634">
    <property type="term" value="C:nucleus"/>
    <property type="evidence" value="ECO:0007669"/>
    <property type="project" value="UniProtKB-ARBA"/>
</dbReference>
<keyword evidence="9" id="KW-0229">DNA integration</keyword>
<evidence type="ECO:0000256" key="10">
    <source>
        <dbReference type="ARBA" id="ARBA00022918"/>
    </source>
</evidence>
<evidence type="ECO:0000256" key="7">
    <source>
        <dbReference type="ARBA" id="ARBA00022842"/>
    </source>
</evidence>
<dbReference type="InterPro" id="IPR057670">
    <property type="entry name" value="SH3_retrovirus"/>
</dbReference>
<accession>A0A167PT69</accession>
<keyword evidence="11" id="KW-0239">DNA-directed DNA polymerase</keyword>